<dbReference type="SUPFAM" id="SSF52490">
    <property type="entry name" value="Tubulin nucleotide-binding domain-like"/>
    <property type="match status" value="1"/>
</dbReference>
<evidence type="ECO:0000313" key="8">
    <source>
        <dbReference type="Proteomes" id="UP000626109"/>
    </source>
</evidence>
<comment type="caution">
    <text evidence="7">The sequence shown here is derived from an EMBL/GenBank/DDBJ whole genome shotgun (WGS) entry which is preliminary data.</text>
</comment>
<dbReference type="PRINTS" id="PR01519">
    <property type="entry name" value="EPSLNTUBULIN"/>
</dbReference>
<sequence>TYILESLEDYLPEVFRFVSCVCPSRDDDVVTSPYNTMLAMRSLINSAHCVLPVSNDALASICNSISSRDAGHQASLIDLPQDEPRPLRRAPSSAAVGPGSRERSAAAPAVRPPRRSTHSAPPGKRLGVEADIQAAVSARQTPVPPMSAGERRRHVAPSPGDEKPFDRMNSLVAHMLNNLTSSMRFEGSLNLDLNEITMNLVPFPRMHFLLSSMSPLYFGKDP</sequence>
<dbReference type="EMBL" id="CAJNNW010016296">
    <property type="protein sequence ID" value="CAE8658837.1"/>
    <property type="molecule type" value="Genomic_DNA"/>
</dbReference>
<protein>
    <recommendedName>
        <fullName evidence="6">Tubulin/FtsZ GTPase domain-containing protein</fullName>
    </recommendedName>
</protein>
<comment type="similarity">
    <text evidence="1">Belongs to the tubulin family.</text>
</comment>
<reference evidence="7" key="1">
    <citation type="submission" date="2021-02" db="EMBL/GenBank/DDBJ databases">
        <authorList>
            <person name="Dougan E. K."/>
            <person name="Rhodes N."/>
            <person name="Thang M."/>
            <person name="Chan C."/>
        </authorList>
    </citation>
    <scope>NUCLEOTIDE SEQUENCE</scope>
</reference>
<name>A0A813IRM6_POLGL</name>
<evidence type="ECO:0000259" key="6">
    <source>
        <dbReference type="Pfam" id="PF00091"/>
    </source>
</evidence>
<dbReference type="InterPro" id="IPR036525">
    <property type="entry name" value="Tubulin/FtsZ_GTPase_sf"/>
</dbReference>
<evidence type="ECO:0000256" key="2">
    <source>
        <dbReference type="ARBA" id="ARBA00022701"/>
    </source>
</evidence>
<dbReference type="AlphaFoldDB" id="A0A813IRM6"/>
<dbReference type="Proteomes" id="UP000626109">
    <property type="component" value="Unassembled WGS sequence"/>
</dbReference>
<gene>
    <name evidence="7" type="ORF">PGLA2088_LOCUS13590</name>
</gene>
<dbReference type="SUPFAM" id="SSF55307">
    <property type="entry name" value="Tubulin C-terminal domain-like"/>
    <property type="match status" value="1"/>
</dbReference>
<dbReference type="InterPro" id="IPR003008">
    <property type="entry name" value="Tubulin_FtsZ_GTPase"/>
</dbReference>
<feature type="region of interest" description="Disordered" evidence="5">
    <location>
        <begin position="78"/>
        <end position="163"/>
    </location>
</feature>
<keyword evidence="2" id="KW-0493">Microtubule</keyword>
<keyword evidence="3" id="KW-0547">Nucleotide-binding</keyword>
<keyword evidence="4" id="KW-0342">GTP-binding</keyword>
<feature type="non-terminal residue" evidence="7">
    <location>
        <position position="1"/>
    </location>
</feature>
<evidence type="ECO:0000313" key="7">
    <source>
        <dbReference type="EMBL" id="CAE8658837.1"/>
    </source>
</evidence>
<feature type="non-terminal residue" evidence="7">
    <location>
        <position position="222"/>
    </location>
</feature>
<dbReference type="GO" id="GO:0005874">
    <property type="term" value="C:microtubule"/>
    <property type="evidence" value="ECO:0007669"/>
    <property type="project" value="UniProtKB-KW"/>
</dbReference>
<evidence type="ECO:0000256" key="1">
    <source>
        <dbReference type="ARBA" id="ARBA00009636"/>
    </source>
</evidence>
<accession>A0A813IRM6</accession>
<dbReference type="InterPro" id="IPR004057">
    <property type="entry name" value="Epsilon_tubulin"/>
</dbReference>
<proteinExistence type="inferred from homology"/>
<dbReference type="Gene3D" id="3.40.50.1440">
    <property type="entry name" value="Tubulin/FtsZ, GTPase domain"/>
    <property type="match status" value="1"/>
</dbReference>
<evidence type="ECO:0000256" key="4">
    <source>
        <dbReference type="ARBA" id="ARBA00023134"/>
    </source>
</evidence>
<dbReference type="GO" id="GO:0005525">
    <property type="term" value="F:GTP binding"/>
    <property type="evidence" value="ECO:0007669"/>
    <property type="project" value="UniProtKB-KW"/>
</dbReference>
<dbReference type="InterPro" id="IPR008280">
    <property type="entry name" value="Tub_FtsZ_C"/>
</dbReference>
<feature type="domain" description="Tubulin/FtsZ GTPase" evidence="6">
    <location>
        <begin position="1"/>
        <end position="63"/>
    </location>
</feature>
<dbReference type="Pfam" id="PF00091">
    <property type="entry name" value="Tubulin"/>
    <property type="match status" value="1"/>
</dbReference>
<organism evidence="7 8">
    <name type="scientific">Polarella glacialis</name>
    <name type="common">Dinoflagellate</name>
    <dbReference type="NCBI Taxonomy" id="89957"/>
    <lineage>
        <taxon>Eukaryota</taxon>
        <taxon>Sar</taxon>
        <taxon>Alveolata</taxon>
        <taxon>Dinophyceae</taxon>
        <taxon>Suessiales</taxon>
        <taxon>Suessiaceae</taxon>
        <taxon>Polarella</taxon>
    </lineage>
</organism>
<dbReference type="PANTHER" id="PTHR11588">
    <property type="entry name" value="TUBULIN"/>
    <property type="match status" value="1"/>
</dbReference>
<dbReference type="InterPro" id="IPR000217">
    <property type="entry name" value="Tubulin"/>
</dbReference>
<dbReference type="GO" id="GO:0007017">
    <property type="term" value="P:microtubule-based process"/>
    <property type="evidence" value="ECO:0007669"/>
    <property type="project" value="InterPro"/>
</dbReference>
<evidence type="ECO:0000256" key="3">
    <source>
        <dbReference type="ARBA" id="ARBA00022741"/>
    </source>
</evidence>
<evidence type="ECO:0000256" key="5">
    <source>
        <dbReference type="SAM" id="MobiDB-lite"/>
    </source>
</evidence>